<dbReference type="InterPro" id="IPR036116">
    <property type="entry name" value="FN3_sf"/>
</dbReference>
<dbReference type="InterPro" id="IPR013783">
    <property type="entry name" value="Ig-like_fold"/>
</dbReference>
<dbReference type="PANTHER" id="PTHR13817:SF166">
    <property type="entry name" value="NEURONAL IGCAM-RELATED"/>
    <property type="match status" value="1"/>
</dbReference>
<keyword evidence="3" id="KW-0966">Cell projection</keyword>
<proteinExistence type="predicted"/>
<dbReference type="Pfam" id="PF07705">
    <property type="entry name" value="CARDB"/>
    <property type="match status" value="1"/>
</dbReference>
<gene>
    <name evidence="6" type="ORF">Fuma_02210</name>
</gene>
<keyword evidence="2" id="KW-0677">Repeat</keyword>
<feature type="domain" description="Fibronectin type-III" evidence="5">
    <location>
        <begin position="959"/>
        <end position="1052"/>
    </location>
</feature>
<feature type="compositionally biased region" description="Gly residues" evidence="4">
    <location>
        <begin position="323"/>
        <end position="340"/>
    </location>
</feature>
<dbReference type="InterPro" id="IPR013320">
    <property type="entry name" value="ConA-like_dom_sf"/>
</dbReference>
<accession>A0A1P8WEX7</accession>
<evidence type="ECO:0000256" key="1">
    <source>
        <dbReference type="ARBA" id="ARBA00004316"/>
    </source>
</evidence>
<feature type="region of interest" description="Disordered" evidence="4">
    <location>
        <begin position="674"/>
        <end position="696"/>
    </location>
</feature>
<name>A0A1P8WEX7_9PLAN</name>
<dbReference type="PROSITE" id="PS50853">
    <property type="entry name" value="FN3"/>
    <property type="match status" value="2"/>
</dbReference>
<dbReference type="InterPro" id="IPR050964">
    <property type="entry name" value="Striated_Muscle_Regulatory"/>
</dbReference>
<protein>
    <recommendedName>
        <fullName evidence="5">Fibronectin type-III domain-containing protein</fullName>
    </recommendedName>
</protein>
<dbReference type="CDD" id="cd00110">
    <property type="entry name" value="LamG"/>
    <property type="match status" value="1"/>
</dbReference>
<comment type="subcellular location">
    <subcellularLocation>
        <location evidence="1">Cell projection</location>
    </subcellularLocation>
</comment>
<dbReference type="Proteomes" id="UP000187735">
    <property type="component" value="Chromosome"/>
</dbReference>
<dbReference type="CDD" id="cd00063">
    <property type="entry name" value="FN3"/>
    <property type="match status" value="3"/>
</dbReference>
<evidence type="ECO:0000256" key="2">
    <source>
        <dbReference type="ARBA" id="ARBA00022737"/>
    </source>
</evidence>
<dbReference type="KEGG" id="fmr:Fuma_02210"/>
<dbReference type="Pfam" id="PF13385">
    <property type="entry name" value="Laminin_G_3"/>
    <property type="match status" value="1"/>
</dbReference>
<evidence type="ECO:0000256" key="3">
    <source>
        <dbReference type="ARBA" id="ARBA00023273"/>
    </source>
</evidence>
<dbReference type="SUPFAM" id="SSF49265">
    <property type="entry name" value="Fibronectin type III"/>
    <property type="match status" value="3"/>
</dbReference>
<dbReference type="EMBL" id="CP017641">
    <property type="protein sequence ID" value="APZ92599.1"/>
    <property type="molecule type" value="Genomic_DNA"/>
</dbReference>
<dbReference type="Gene3D" id="2.60.120.200">
    <property type="match status" value="1"/>
</dbReference>
<evidence type="ECO:0000256" key="4">
    <source>
        <dbReference type="SAM" id="MobiDB-lite"/>
    </source>
</evidence>
<dbReference type="SUPFAM" id="SSF49899">
    <property type="entry name" value="Concanavalin A-like lectins/glucanases"/>
    <property type="match status" value="1"/>
</dbReference>
<feature type="region of interest" description="Disordered" evidence="4">
    <location>
        <begin position="321"/>
        <end position="354"/>
    </location>
</feature>
<keyword evidence="7" id="KW-1185">Reference proteome</keyword>
<feature type="region of interest" description="Disordered" evidence="4">
    <location>
        <begin position="139"/>
        <end position="171"/>
    </location>
</feature>
<dbReference type="RefSeq" id="WP_229360985.1">
    <property type="nucleotide sequence ID" value="NZ_CP017641.1"/>
</dbReference>
<dbReference type="Gene3D" id="2.60.40.10">
    <property type="entry name" value="Immunoglobulins"/>
    <property type="match status" value="5"/>
</dbReference>
<feature type="compositionally biased region" description="Gly residues" evidence="4">
    <location>
        <begin position="220"/>
        <end position="235"/>
    </location>
</feature>
<feature type="domain" description="Fibronectin type-III" evidence="5">
    <location>
        <begin position="686"/>
        <end position="776"/>
    </location>
</feature>
<evidence type="ECO:0000313" key="6">
    <source>
        <dbReference type="EMBL" id="APZ92599.1"/>
    </source>
</evidence>
<dbReference type="STRING" id="1891926.Fuma_02210"/>
<organism evidence="6 7">
    <name type="scientific">Fuerstiella marisgermanici</name>
    <dbReference type="NCBI Taxonomy" id="1891926"/>
    <lineage>
        <taxon>Bacteria</taxon>
        <taxon>Pseudomonadati</taxon>
        <taxon>Planctomycetota</taxon>
        <taxon>Planctomycetia</taxon>
        <taxon>Planctomycetales</taxon>
        <taxon>Planctomycetaceae</taxon>
        <taxon>Fuerstiella</taxon>
    </lineage>
</organism>
<dbReference type="GO" id="GO:0042995">
    <property type="term" value="C:cell projection"/>
    <property type="evidence" value="ECO:0007669"/>
    <property type="project" value="UniProtKB-SubCell"/>
</dbReference>
<dbReference type="PANTHER" id="PTHR13817">
    <property type="entry name" value="TITIN"/>
    <property type="match status" value="1"/>
</dbReference>
<sequence>MELLEQRSLLSAISVSTLADSVDPADGVTSLREAVAAANERPGDDTITFDASLYADQPNVIRLTNGQLEISDTAGKTSIIGPGSERLQISGSSLDRIFSIQPDVDAQISGLTLTDGVAAQGGAVFNSGRLQFSDVRLTNNSAEGAEGRRGTKGSDMTRTPDPGRPGLAAGNGLDAAGGAVFNDGDLRIVDSLFSENSAVGGSGGQGGDGGIGGRDSIKGYPGGRGGQGGDGGSARGGAIFNSASATLHVEDTGFAGNAAIGGDGGAGGNGGRGGSKKVGGPGGNGGLAGDSGDAFGGGIYNDGTLAVRSLQFTSGQVVAGQAGSPGNGGLPGAGDYGQGSRGDDGSSGTAGTAQSANIHGSFTELPEDDSSGNDTPVYTMSEAVSFNGNNFIDIDQAPPSSGTILLQFQTNQTQNYGAILGHFNHAASGHRIYLHIKGADLYARLGSGNEHMVAANVADGQWHSVGFIYGSTANIGSAQVYVDGKLGASFTPPSVSLVTTPEFMLGATPATVKGQPQLHFKGKIREVEVYDWILPESRFIDDPAPVKLPDLSGKFFQASTAAVQPGETISVVYEIQNEGESRADSFKVNFYVSDDGLITPDDILLHTANISGLDAEGSTGRRTAPLTLPADFSSLDDFFTIGMLVDAADDISESDESNNSNVGVGLDKMTLDLDTTTDSPLPPTSPPADLTVTGTNNQQPTFRWEAVANADRYELWVFNLDTGHRVIHQTSLRTTSFQPSQDISRGRTVVWVRAGNAAGWGTWSNAERIFIGLQPPGQVEVYASASVSEPRPPLSWSIDPSAQRYELWVNHVSTGNLAIHKTDLTSATFTPEVNLESGTYRMWVRAINEAGFGKWSRPADFTVTASTAPQTPSLTTTFRVNTPRPEFSWEGSTDADVYELWVHDLATGQKIIHRNDLHSETYVPTFDLNGGEYRYWVRAGNSVGWSEWSAPRDVQVGTPPTQVVLTEVTNLPNGRAEISWQAATTADTYELWVNNSDTGQLVLHERNLTATSFESNSPLPAGTYTVWVRAHNESGPGRWSDSLKFEVTTNSSLPAVTFGSQPLSGSTTFDAHVRWNSVFGGTRYEFRIEGIRANNIEYQYSSTTDQTMVMVDMEAAGLRVGEYSLQVRAIRNATVGTWSSPLKFYYPGKWPVQAYNGWILGRNTD</sequence>
<evidence type="ECO:0000313" key="7">
    <source>
        <dbReference type="Proteomes" id="UP000187735"/>
    </source>
</evidence>
<dbReference type="InterPro" id="IPR011050">
    <property type="entry name" value="Pectin_lyase_fold/virulence"/>
</dbReference>
<dbReference type="InterPro" id="IPR001791">
    <property type="entry name" value="Laminin_G"/>
</dbReference>
<dbReference type="SMART" id="SM00060">
    <property type="entry name" value="FN3"/>
    <property type="match status" value="4"/>
</dbReference>
<reference evidence="6 7" key="1">
    <citation type="journal article" date="2016" name="Front. Microbiol.">
        <title>Fuerstia marisgermanicae gen. nov., sp. nov., an Unusual Member of the Phylum Planctomycetes from the German Wadden Sea.</title>
        <authorList>
            <person name="Kohn T."/>
            <person name="Heuer A."/>
            <person name="Jogler M."/>
            <person name="Vollmers J."/>
            <person name="Boedeker C."/>
            <person name="Bunk B."/>
            <person name="Rast P."/>
            <person name="Borchert D."/>
            <person name="Glockner I."/>
            <person name="Freese H.M."/>
            <person name="Klenk H.P."/>
            <person name="Overmann J."/>
            <person name="Kaster A.K."/>
            <person name="Rohde M."/>
            <person name="Wiegand S."/>
            <person name="Jogler C."/>
        </authorList>
    </citation>
    <scope>NUCLEOTIDE SEQUENCE [LARGE SCALE GENOMIC DNA]</scope>
    <source>
        <strain evidence="6 7">NH11</strain>
    </source>
</reference>
<feature type="compositionally biased region" description="Gly residues" evidence="4">
    <location>
        <begin position="200"/>
        <end position="213"/>
    </location>
</feature>
<dbReference type="AlphaFoldDB" id="A0A1P8WEX7"/>
<feature type="region of interest" description="Disordered" evidence="4">
    <location>
        <begin position="197"/>
        <end position="235"/>
    </location>
</feature>
<dbReference type="SUPFAM" id="SSF51126">
    <property type="entry name" value="Pectin lyase-like"/>
    <property type="match status" value="1"/>
</dbReference>
<dbReference type="InterPro" id="IPR011635">
    <property type="entry name" value="CARDB"/>
</dbReference>
<evidence type="ECO:0000259" key="5">
    <source>
        <dbReference type="PROSITE" id="PS50853"/>
    </source>
</evidence>
<dbReference type="InterPro" id="IPR003961">
    <property type="entry name" value="FN3_dom"/>
</dbReference>